<reference evidence="4 5" key="1">
    <citation type="submission" date="2019-08" db="EMBL/GenBank/DDBJ databases">
        <title>Draft genome sequences of two oriental melons (Cucumis melo L. var makuwa).</title>
        <authorList>
            <person name="Kwon S.-Y."/>
        </authorList>
    </citation>
    <scope>NUCLEOTIDE SEQUENCE [LARGE SCALE GENOMIC DNA]</scope>
    <source>
        <strain evidence="5">cv. Chang Bougi</strain>
        <strain evidence="4">cv. SW 3</strain>
        <tissue evidence="2">Leaf</tissue>
    </source>
</reference>
<accession>A0A5A7VKD4</accession>
<proteinExistence type="predicted"/>
<name>A0A5A7VKD4_CUCMM</name>
<dbReference type="EMBL" id="SSTD01008804">
    <property type="protein sequence ID" value="TYK14900.1"/>
    <property type="molecule type" value="Genomic_DNA"/>
</dbReference>
<gene>
    <name evidence="3" type="ORF">E5676_scaffold1779G00150</name>
    <name evidence="2" type="ORF">E6C27_scaffold138G00240</name>
</gene>
<dbReference type="AlphaFoldDB" id="A0A5A7VKD4"/>
<protein>
    <submittedName>
        <fullName evidence="2">NBS-LRR type resistance protein</fullName>
    </submittedName>
</protein>
<evidence type="ECO:0000313" key="2">
    <source>
        <dbReference type="EMBL" id="KAA0067874.1"/>
    </source>
</evidence>
<dbReference type="EMBL" id="SSTE01000165">
    <property type="protein sequence ID" value="KAA0067874.1"/>
    <property type="molecule type" value="Genomic_DNA"/>
</dbReference>
<dbReference type="Proteomes" id="UP000321947">
    <property type="component" value="Unassembled WGS sequence"/>
</dbReference>
<evidence type="ECO:0000313" key="4">
    <source>
        <dbReference type="Proteomes" id="UP000321393"/>
    </source>
</evidence>
<feature type="region of interest" description="Disordered" evidence="1">
    <location>
        <begin position="101"/>
        <end position="124"/>
    </location>
</feature>
<comment type="caution">
    <text evidence="2">The sequence shown here is derived from an EMBL/GenBank/DDBJ whole genome shotgun (WGS) entry which is preliminary data.</text>
</comment>
<evidence type="ECO:0000256" key="1">
    <source>
        <dbReference type="SAM" id="MobiDB-lite"/>
    </source>
</evidence>
<organism evidence="2 4">
    <name type="scientific">Cucumis melo var. makuwa</name>
    <name type="common">Oriental melon</name>
    <dbReference type="NCBI Taxonomy" id="1194695"/>
    <lineage>
        <taxon>Eukaryota</taxon>
        <taxon>Viridiplantae</taxon>
        <taxon>Streptophyta</taxon>
        <taxon>Embryophyta</taxon>
        <taxon>Tracheophyta</taxon>
        <taxon>Spermatophyta</taxon>
        <taxon>Magnoliopsida</taxon>
        <taxon>eudicotyledons</taxon>
        <taxon>Gunneridae</taxon>
        <taxon>Pentapetalae</taxon>
        <taxon>rosids</taxon>
        <taxon>fabids</taxon>
        <taxon>Cucurbitales</taxon>
        <taxon>Cucurbitaceae</taxon>
        <taxon>Benincaseae</taxon>
        <taxon>Cucumis</taxon>
    </lineage>
</organism>
<sequence length="154" mass="17358">MLNTGKEFRGDNHDHFKQCNQRSTGLLEQSSPTTTVVDLSRLYNDNTSSLNNEVNQSIQWCCLEKHTLRLNQMLELQSQPTLEGSQPPTRNEICEAVSGRRPGYSKGLGWSPRPKSLKAAGSSLSSSYEQEMHVREVTKLKAHLDNAQELTKEQ</sequence>
<evidence type="ECO:0000313" key="3">
    <source>
        <dbReference type="EMBL" id="TYK14900.1"/>
    </source>
</evidence>
<evidence type="ECO:0000313" key="5">
    <source>
        <dbReference type="Proteomes" id="UP000321947"/>
    </source>
</evidence>
<dbReference type="Proteomes" id="UP000321393">
    <property type="component" value="Unassembled WGS sequence"/>
</dbReference>